<dbReference type="AlphaFoldDB" id="A0A6G9XQZ6"/>
<name>A0A6G9XQZ6_NOCBR</name>
<protein>
    <submittedName>
        <fullName evidence="2">Uncharacterized protein</fullName>
    </submittedName>
</protein>
<reference evidence="2 3" key="1">
    <citation type="journal article" date="2019" name="ACS Chem. Biol.">
        <title>Identification and Mobilization of a Cryptic Antibiotic Biosynthesis Gene Locus from a Human-Pathogenic Nocardia Isolate.</title>
        <authorList>
            <person name="Herisse M."/>
            <person name="Ishida K."/>
            <person name="Porter J.L."/>
            <person name="Howden B."/>
            <person name="Hertweck C."/>
            <person name="Stinear T.P."/>
            <person name="Pidot S.J."/>
        </authorList>
    </citation>
    <scope>NUCLEOTIDE SEQUENCE [LARGE SCALE GENOMIC DNA]</scope>
    <source>
        <strain evidence="2 3">AUSMDU00024985</strain>
    </source>
</reference>
<dbReference type="Proteomes" id="UP000501705">
    <property type="component" value="Chromosome"/>
</dbReference>
<evidence type="ECO:0000256" key="1">
    <source>
        <dbReference type="SAM" id="MobiDB-lite"/>
    </source>
</evidence>
<dbReference type="EMBL" id="CP046171">
    <property type="protein sequence ID" value="QIS03326.1"/>
    <property type="molecule type" value="Genomic_DNA"/>
</dbReference>
<evidence type="ECO:0000313" key="3">
    <source>
        <dbReference type="Proteomes" id="UP000501705"/>
    </source>
</evidence>
<dbReference type="RefSeq" id="WP_167462394.1">
    <property type="nucleotide sequence ID" value="NZ_CP046171.1"/>
</dbReference>
<proteinExistence type="predicted"/>
<organism evidence="2 3">
    <name type="scientific">Nocardia brasiliensis</name>
    <dbReference type="NCBI Taxonomy" id="37326"/>
    <lineage>
        <taxon>Bacteria</taxon>
        <taxon>Bacillati</taxon>
        <taxon>Actinomycetota</taxon>
        <taxon>Actinomycetes</taxon>
        <taxon>Mycobacteriales</taxon>
        <taxon>Nocardiaceae</taxon>
        <taxon>Nocardia</taxon>
    </lineage>
</organism>
<feature type="region of interest" description="Disordered" evidence="1">
    <location>
        <begin position="26"/>
        <end position="55"/>
    </location>
</feature>
<gene>
    <name evidence="2" type="ORF">F5X71_14255</name>
</gene>
<accession>A0A6G9XQZ6</accession>
<sequence length="55" mass="6315">MLLWATIVGAALIVLLLLAVTARAMDPQSRAERRRRHDPVPQQQWPHTRHPGARR</sequence>
<evidence type="ECO:0000313" key="2">
    <source>
        <dbReference type="EMBL" id="QIS03326.1"/>
    </source>
</evidence>